<evidence type="ECO:0000313" key="3">
    <source>
        <dbReference type="Proteomes" id="UP000013111"/>
    </source>
</evidence>
<dbReference type="AlphaFoldDB" id="A0A831A407"/>
<comment type="caution">
    <text evidence="2">The sequence shown here is derived from an EMBL/GenBank/DDBJ whole genome shotgun (WGS) entry which is preliminary data.</text>
</comment>
<gene>
    <name evidence="2" type="ORF">BN437_2867</name>
</gene>
<proteinExistence type="predicted"/>
<keyword evidence="1" id="KW-0732">Signal</keyword>
<accession>A0A831A407</accession>
<dbReference type="Proteomes" id="UP000013111">
    <property type="component" value="Unassembled WGS sequence"/>
</dbReference>
<reference evidence="2 3" key="1">
    <citation type="submission" date="2012-11" db="EMBL/GenBank/DDBJ databases">
        <authorList>
            <person name="Linke B."/>
        </authorList>
    </citation>
    <scope>NUCLEOTIDE SEQUENCE [LARGE SCALE GENOMIC DNA]</scope>
    <source>
        <strain evidence="3">CFBP 1232</strain>
    </source>
</reference>
<evidence type="ECO:0000313" key="2">
    <source>
        <dbReference type="EMBL" id="CCO94777.1"/>
    </source>
</evidence>
<evidence type="ECO:0000256" key="1">
    <source>
        <dbReference type="SAM" id="SignalP"/>
    </source>
</evidence>
<name>A0A831A407_ERWAM</name>
<protein>
    <submittedName>
        <fullName evidence="2">Uncharacterized protein</fullName>
    </submittedName>
</protein>
<sequence>MKKNTLVLSALALSLGLALNPLAASAAETRLFVLFKQPTITQSGADA</sequence>
<dbReference type="EMBL" id="CAPB01000035">
    <property type="protein sequence ID" value="CCO94777.1"/>
    <property type="molecule type" value="Genomic_DNA"/>
</dbReference>
<feature type="signal peptide" evidence="1">
    <location>
        <begin position="1"/>
        <end position="26"/>
    </location>
</feature>
<feature type="chain" id="PRO_5032661156" evidence="1">
    <location>
        <begin position="27"/>
        <end position="47"/>
    </location>
</feature>
<organism evidence="2 3">
    <name type="scientific">Erwinia amylovora NBRC 12687 = CFBP 1232</name>
    <dbReference type="NCBI Taxonomy" id="1219359"/>
    <lineage>
        <taxon>Bacteria</taxon>
        <taxon>Pseudomonadati</taxon>
        <taxon>Pseudomonadota</taxon>
        <taxon>Gammaproteobacteria</taxon>
        <taxon>Enterobacterales</taxon>
        <taxon>Erwiniaceae</taxon>
        <taxon>Erwinia</taxon>
    </lineage>
</organism>
<reference evidence="2 3" key="2">
    <citation type="submission" date="2013-04" db="EMBL/GenBank/DDBJ databases">
        <title>Comparative genomics of 12 strains of Erwinia amylovora identifies a pan-genome with a large conserved core and provides insights into host specificity.</title>
        <authorList>
            <person name="Mann R.A."/>
            <person name="Smits T.H.M."/>
            <person name="Buehlmann A."/>
            <person name="Blom J."/>
            <person name="Goesmann A."/>
            <person name="Frey J.E."/>
            <person name="Plummer K.M."/>
            <person name="Beer S.V."/>
            <person name="Luck J."/>
            <person name="Duffy B."/>
            <person name="Rodoni B."/>
        </authorList>
    </citation>
    <scope>NUCLEOTIDE SEQUENCE [LARGE SCALE GENOMIC DNA]</scope>
    <source>
        <strain evidence="3">CFBP 1232</strain>
    </source>
</reference>